<name>A0AAJ5EHA1_9ENTE</name>
<evidence type="ECO:0000313" key="4">
    <source>
        <dbReference type="Proteomes" id="UP000297725"/>
    </source>
</evidence>
<keyword evidence="1" id="KW-0614">Plasmid</keyword>
<evidence type="ECO:0000313" key="1">
    <source>
        <dbReference type="EMBL" id="QCA29707.1"/>
    </source>
</evidence>
<dbReference type="GeneID" id="39759772"/>
<dbReference type="Proteomes" id="UP000296883">
    <property type="component" value="Plasmid punnamed2"/>
</dbReference>
<evidence type="ECO:0000313" key="2">
    <source>
        <dbReference type="EMBL" id="TFZ42922.1"/>
    </source>
</evidence>
<keyword evidence="3" id="KW-1185">Reference proteome</keyword>
<dbReference type="AlphaFoldDB" id="A0AAJ5EHA1"/>
<evidence type="ECO:0000313" key="3">
    <source>
        <dbReference type="Proteomes" id="UP000296883"/>
    </source>
</evidence>
<geneLocation type="plasmid" evidence="1 3">
    <name>punnamed2</name>
</geneLocation>
<reference evidence="1 3" key="2">
    <citation type="submission" date="2019-04" db="EMBL/GenBank/DDBJ databases">
        <authorList>
            <person name="Ge Y."/>
        </authorList>
    </citation>
    <scope>NUCLEOTIDE SEQUENCE [LARGE SCALE GENOMIC DNA]</scope>
    <source>
        <strain evidence="1">CF-49</strain>
        <strain evidence="3">personal::cf-49</strain>
        <plasmid evidence="1 3">punnamed2</plasmid>
    </source>
</reference>
<dbReference type="RefSeq" id="WP_135253548.1">
    <property type="nucleotide sequence ID" value="NZ_CP038867.1"/>
</dbReference>
<reference evidence="2 4" key="1">
    <citation type="submission" date="2019-03" db="EMBL/GenBank/DDBJ databases">
        <title>Vagococcus sp. was isolated fron gut of Carduelis flavirostris.</title>
        <authorList>
            <person name="Ge Y."/>
        </authorList>
    </citation>
    <scope>NUCLEOTIDE SEQUENCE [LARGE SCALE GENOMIC DNA]</scope>
    <source>
        <strain evidence="2 4">CF-210</strain>
    </source>
</reference>
<dbReference type="EMBL" id="CP038867">
    <property type="protein sequence ID" value="QCA29707.1"/>
    <property type="molecule type" value="Genomic_DNA"/>
</dbReference>
<gene>
    <name evidence="2" type="ORF">E4031_01425</name>
    <name evidence="1" type="ORF">E4Z98_09990</name>
</gene>
<dbReference type="Proteomes" id="UP000297725">
    <property type="component" value="Unassembled WGS sequence"/>
</dbReference>
<organism evidence="2 4">
    <name type="scientific">Vagococcus xieshaowenii</name>
    <dbReference type="NCBI Taxonomy" id="2562451"/>
    <lineage>
        <taxon>Bacteria</taxon>
        <taxon>Bacillati</taxon>
        <taxon>Bacillota</taxon>
        <taxon>Bacilli</taxon>
        <taxon>Lactobacillales</taxon>
        <taxon>Enterococcaceae</taxon>
        <taxon>Vagococcus</taxon>
    </lineage>
</organism>
<protein>
    <submittedName>
        <fullName evidence="2">Uncharacterized protein</fullName>
    </submittedName>
</protein>
<sequence length="154" mass="17880">MTINEFQKFIYKNINLIGCTKIVFNETETTLEATLFYSDYTMSFKVLNVHEGKDFEISYFSTEGSPFYFIEFEEQNDISWNELDKNKFEHVFDNALEVIEGEDSGWDIEKVTGLTRATVSKFRKVNNSLRASNVGSLIALSNYFCLKTIEIELK</sequence>
<dbReference type="EMBL" id="SRHU01000007">
    <property type="protein sequence ID" value="TFZ42922.1"/>
    <property type="molecule type" value="Genomic_DNA"/>
</dbReference>
<accession>A0AAJ5EHA1</accession>
<proteinExistence type="predicted"/>